<dbReference type="CDD" id="cd00093">
    <property type="entry name" value="HTH_XRE"/>
    <property type="match status" value="1"/>
</dbReference>
<reference evidence="2 3" key="1">
    <citation type="submission" date="2022-06" db="EMBL/GenBank/DDBJ databases">
        <title>Genomic Encyclopedia of Archaeal and Bacterial Type Strains, Phase II (KMG-II): from individual species to whole genera.</title>
        <authorList>
            <person name="Goeker M."/>
        </authorList>
    </citation>
    <scope>NUCLEOTIDE SEQUENCE [LARGE SCALE GENOMIC DNA]</scope>
    <source>
        <strain evidence="2 3">DSM 40477</strain>
    </source>
</reference>
<sequence>MAGSSARLRRLGAELRRLREASGRTQADVGRAIERSAPTLVNWEHGRTNISKADLALLLKELGATDDVREELERLRRVSRQQGWWSVFKLPDWLRPLISFEQDAASITTFEPLLIPGLLQTEGYARAIHVAGTHTTDPADVEKRVEVRMARQRRLCGDEPVELHTIVGEAALRLEVGGAGVMADQLWHLVRQASVPNIRIQVLPFNAGAKAGVASNFTVMHFAEPRLDPPLGYIDDPFGGHIVDDQEDVSQLVALFGYLSESALDEPTSVDIIASIMDEYRAKSTRRRRGKGPMNA</sequence>
<evidence type="ECO:0000313" key="2">
    <source>
        <dbReference type="EMBL" id="MCP2262209.1"/>
    </source>
</evidence>
<feature type="domain" description="HTH cro/C1-type" evidence="1">
    <location>
        <begin position="15"/>
        <end position="68"/>
    </location>
</feature>
<organism evidence="2 3">
    <name type="scientific">Streptoalloteichus tenebrarius (strain ATCC 17920 / DSM 40477 / JCM 4838 / CBS 697.72 / NBRC 16177 / NCIMB 11028 / NRRL B-12390 / A12253. 1 / ISP 5477)</name>
    <name type="common">Streptomyces tenebrarius</name>
    <dbReference type="NCBI Taxonomy" id="1933"/>
    <lineage>
        <taxon>Bacteria</taxon>
        <taxon>Bacillati</taxon>
        <taxon>Actinomycetota</taxon>
        <taxon>Actinomycetes</taxon>
        <taxon>Pseudonocardiales</taxon>
        <taxon>Pseudonocardiaceae</taxon>
        <taxon>Streptoalloteichus</taxon>
    </lineage>
</organism>
<dbReference type="Pfam" id="PF13560">
    <property type="entry name" value="HTH_31"/>
    <property type="match status" value="1"/>
</dbReference>
<keyword evidence="3" id="KW-1185">Reference proteome</keyword>
<dbReference type="InterPro" id="IPR010982">
    <property type="entry name" value="Lambda_DNA-bd_dom_sf"/>
</dbReference>
<gene>
    <name evidence="2" type="ORF">LX15_005943</name>
</gene>
<proteinExistence type="predicted"/>
<dbReference type="Proteomes" id="UP001205311">
    <property type="component" value="Unassembled WGS sequence"/>
</dbReference>
<dbReference type="SUPFAM" id="SSF47413">
    <property type="entry name" value="lambda repressor-like DNA-binding domains"/>
    <property type="match status" value="1"/>
</dbReference>
<evidence type="ECO:0000259" key="1">
    <source>
        <dbReference type="PROSITE" id="PS50943"/>
    </source>
</evidence>
<dbReference type="SMART" id="SM00530">
    <property type="entry name" value="HTH_XRE"/>
    <property type="match status" value="1"/>
</dbReference>
<accession>A0ABT1I392</accession>
<dbReference type="InterPro" id="IPR043917">
    <property type="entry name" value="DUF5753"/>
</dbReference>
<protein>
    <submittedName>
        <fullName evidence="2">Helix-turn-helix domain-containing protein</fullName>
    </submittedName>
</protein>
<dbReference type="RefSeq" id="WP_253674229.1">
    <property type="nucleotide sequence ID" value="NZ_JAMTCP010000060.1"/>
</dbReference>
<dbReference type="InterPro" id="IPR001387">
    <property type="entry name" value="Cro/C1-type_HTH"/>
</dbReference>
<evidence type="ECO:0000313" key="3">
    <source>
        <dbReference type="Proteomes" id="UP001205311"/>
    </source>
</evidence>
<name>A0ABT1I392_STRSD</name>
<dbReference type="PROSITE" id="PS50943">
    <property type="entry name" value="HTH_CROC1"/>
    <property type="match status" value="1"/>
</dbReference>
<comment type="caution">
    <text evidence="2">The sequence shown here is derived from an EMBL/GenBank/DDBJ whole genome shotgun (WGS) entry which is preliminary data.</text>
</comment>
<dbReference type="Pfam" id="PF19054">
    <property type="entry name" value="DUF5753"/>
    <property type="match status" value="1"/>
</dbReference>
<dbReference type="EMBL" id="JAMTCP010000060">
    <property type="protein sequence ID" value="MCP2262209.1"/>
    <property type="molecule type" value="Genomic_DNA"/>
</dbReference>
<dbReference type="Gene3D" id="1.10.260.40">
    <property type="entry name" value="lambda repressor-like DNA-binding domains"/>
    <property type="match status" value="1"/>
</dbReference>